<feature type="region of interest" description="Disordered" evidence="1">
    <location>
        <begin position="26"/>
        <end position="58"/>
    </location>
</feature>
<feature type="chain" id="PRO_5027935463" description="Lipoprotein" evidence="2">
    <location>
        <begin position="31"/>
        <end position="195"/>
    </location>
</feature>
<proteinExistence type="predicted"/>
<gene>
    <name evidence="3" type="ORF">GMLC_06410</name>
</gene>
<keyword evidence="4" id="KW-1185">Reference proteome</keyword>
<evidence type="ECO:0000313" key="4">
    <source>
        <dbReference type="Proteomes" id="UP000587586"/>
    </source>
</evidence>
<protein>
    <recommendedName>
        <fullName evidence="5">Lipoprotein</fullName>
    </recommendedName>
</protein>
<evidence type="ECO:0000256" key="1">
    <source>
        <dbReference type="SAM" id="MobiDB-lite"/>
    </source>
</evidence>
<reference evidence="4" key="1">
    <citation type="submission" date="2020-06" db="EMBL/GenBank/DDBJ databases">
        <title>Draft genomic sequecing of Geomonas sp. Red745.</title>
        <authorList>
            <person name="Itoh H."/>
            <person name="Xu Z.X."/>
            <person name="Ushijima N."/>
            <person name="Masuda Y."/>
            <person name="Shiratori Y."/>
            <person name="Senoo K."/>
        </authorList>
    </citation>
    <scope>NUCLEOTIDE SEQUENCE [LARGE SCALE GENOMIC DNA]</scope>
    <source>
        <strain evidence="4">Red745</strain>
    </source>
</reference>
<name>A0A6V8N3D9_9BACT</name>
<comment type="caution">
    <text evidence="3">The sequence shown here is derived from an EMBL/GenBank/DDBJ whole genome shotgun (WGS) entry which is preliminary data.</text>
</comment>
<keyword evidence="2" id="KW-0732">Signal</keyword>
<feature type="signal peptide" evidence="2">
    <location>
        <begin position="1"/>
        <end position="30"/>
    </location>
</feature>
<organism evidence="3 4">
    <name type="scientific">Geomonas limicola</name>
    <dbReference type="NCBI Taxonomy" id="2740186"/>
    <lineage>
        <taxon>Bacteria</taxon>
        <taxon>Pseudomonadati</taxon>
        <taxon>Thermodesulfobacteriota</taxon>
        <taxon>Desulfuromonadia</taxon>
        <taxon>Geobacterales</taxon>
        <taxon>Geobacteraceae</taxon>
        <taxon>Geomonas</taxon>
    </lineage>
</organism>
<dbReference type="EMBL" id="BLXZ01000001">
    <property type="protein sequence ID" value="GFO67062.1"/>
    <property type="molecule type" value="Genomic_DNA"/>
</dbReference>
<feature type="compositionally biased region" description="Low complexity" evidence="1">
    <location>
        <begin position="27"/>
        <end position="56"/>
    </location>
</feature>
<dbReference type="PROSITE" id="PS51257">
    <property type="entry name" value="PROKAR_LIPOPROTEIN"/>
    <property type="match status" value="1"/>
</dbReference>
<evidence type="ECO:0000256" key="2">
    <source>
        <dbReference type="SAM" id="SignalP"/>
    </source>
</evidence>
<accession>A0A6V8N3D9</accession>
<evidence type="ECO:0000313" key="3">
    <source>
        <dbReference type="EMBL" id="GFO67062.1"/>
    </source>
</evidence>
<dbReference type="AlphaFoldDB" id="A0A6V8N3D9"/>
<dbReference type="Proteomes" id="UP000587586">
    <property type="component" value="Unassembled WGS sequence"/>
</dbReference>
<dbReference type="RefSeq" id="WP_183359577.1">
    <property type="nucleotide sequence ID" value="NZ_BLXZ01000001.1"/>
</dbReference>
<sequence length="195" mass="19133">MKRIERFSALLFILVLGLLAGCGGGSSAPASPPATTTTTTTPPTTPTTPATPQTSQVSTKATVKLSTQGVLPQGALLSGLAVTIQLPSGTTIATDASTSVATGEVSVSGVAAQAGGSVMLPPVYAPATATTPATLQIIIAGNFGVGEFATFSCSTAPGSTLPSSSNLSAISFTPTDQQLRPVTGLSAGVSVTLLQ</sequence>
<evidence type="ECO:0008006" key="5">
    <source>
        <dbReference type="Google" id="ProtNLM"/>
    </source>
</evidence>